<dbReference type="Proteomes" id="UP000703269">
    <property type="component" value="Unassembled WGS sequence"/>
</dbReference>
<proteinExistence type="predicted"/>
<evidence type="ECO:0000313" key="1">
    <source>
        <dbReference type="EMBL" id="GJE87238.1"/>
    </source>
</evidence>
<dbReference type="EMBL" id="BPQB01000006">
    <property type="protein sequence ID" value="GJE87238.1"/>
    <property type="molecule type" value="Genomic_DNA"/>
</dbReference>
<organism evidence="1 2">
    <name type="scientific">Phanerochaete sordida</name>
    <dbReference type="NCBI Taxonomy" id="48140"/>
    <lineage>
        <taxon>Eukaryota</taxon>
        <taxon>Fungi</taxon>
        <taxon>Dikarya</taxon>
        <taxon>Basidiomycota</taxon>
        <taxon>Agaricomycotina</taxon>
        <taxon>Agaricomycetes</taxon>
        <taxon>Polyporales</taxon>
        <taxon>Phanerochaetaceae</taxon>
        <taxon>Phanerochaete</taxon>
    </lineage>
</organism>
<protein>
    <submittedName>
        <fullName evidence="1">Uncharacterized protein</fullName>
    </submittedName>
</protein>
<accession>A0A9P3LAQ9</accession>
<comment type="caution">
    <text evidence="1">The sequence shown here is derived from an EMBL/GenBank/DDBJ whole genome shotgun (WGS) entry which is preliminary data.</text>
</comment>
<dbReference type="AlphaFoldDB" id="A0A9P3LAQ9"/>
<gene>
    <name evidence="1" type="ORF">PsYK624_033210</name>
</gene>
<reference evidence="1 2" key="1">
    <citation type="submission" date="2021-08" db="EMBL/GenBank/DDBJ databases">
        <title>Draft Genome Sequence of Phanerochaete sordida strain YK-624.</title>
        <authorList>
            <person name="Mori T."/>
            <person name="Dohra H."/>
            <person name="Suzuki T."/>
            <person name="Kawagishi H."/>
            <person name="Hirai H."/>
        </authorList>
    </citation>
    <scope>NUCLEOTIDE SEQUENCE [LARGE SCALE GENOMIC DNA]</scope>
    <source>
        <strain evidence="1 2">YK-624</strain>
    </source>
</reference>
<keyword evidence="2" id="KW-1185">Reference proteome</keyword>
<sequence length="148" mass="16822">MPAEIYSTTNVIYAAETKSKTRLGHARWKRAREHRALRSRGPRVRRLSVCRHRRASLLSLPPSSPLLLFSCGRTVGPVPDAAPRARPAAQRACAVDRYVTEEYLCRDYADRAIQMTPRYLPYPVRHRYPKTAARCGLHGPYVLLLGHC</sequence>
<name>A0A9P3LAQ9_9APHY</name>
<evidence type="ECO:0000313" key="2">
    <source>
        <dbReference type="Proteomes" id="UP000703269"/>
    </source>
</evidence>